<proteinExistence type="predicted"/>
<dbReference type="InterPro" id="IPR052746">
    <property type="entry name" value="MlaB_ABC_Transporter"/>
</dbReference>
<organism evidence="2 3">
    <name type="scientific">Nocardioides aromaticivorans</name>
    <dbReference type="NCBI Taxonomy" id="200618"/>
    <lineage>
        <taxon>Bacteria</taxon>
        <taxon>Bacillati</taxon>
        <taxon>Actinomycetota</taxon>
        <taxon>Actinomycetes</taxon>
        <taxon>Propionibacteriales</taxon>
        <taxon>Nocardioidaceae</taxon>
        <taxon>Nocardioides</taxon>
    </lineage>
</organism>
<comment type="caution">
    <text evidence="2">The sequence shown here is derived from an EMBL/GenBank/DDBJ whole genome shotgun (WGS) entry which is preliminary data.</text>
</comment>
<sequence length="112" mass="12128">MGATISTDLQTTGAVLVLAGELDVRSTGEIRTALYEHLRVHGSYTDGRVLVDLSDVTSIDETALKVLAAASRRARRRGGAVVLRGACPAVRRMLHLTHLVRLFELERLPVPA</sequence>
<dbReference type="InterPro" id="IPR058548">
    <property type="entry name" value="MlaB-like_STAS"/>
</dbReference>
<dbReference type="RefSeq" id="WP_051931712.1">
    <property type="nucleotide sequence ID" value="NZ_JACBZM010000001.1"/>
</dbReference>
<dbReference type="InterPro" id="IPR036513">
    <property type="entry name" value="STAS_dom_sf"/>
</dbReference>
<dbReference type="Gene3D" id="3.30.750.24">
    <property type="entry name" value="STAS domain"/>
    <property type="match status" value="1"/>
</dbReference>
<dbReference type="SUPFAM" id="SSF52091">
    <property type="entry name" value="SpoIIaa-like"/>
    <property type="match status" value="1"/>
</dbReference>
<dbReference type="PROSITE" id="PS50801">
    <property type="entry name" value="STAS"/>
    <property type="match status" value="1"/>
</dbReference>
<dbReference type="CDD" id="cd07043">
    <property type="entry name" value="STAS_anti-anti-sigma_factors"/>
    <property type="match status" value="1"/>
</dbReference>
<dbReference type="Pfam" id="PF13466">
    <property type="entry name" value="STAS_2"/>
    <property type="match status" value="1"/>
</dbReference>
<gene>
    <name evidence="2" type="ORF">BJ993_003869</name>
</gene>
<name>A0A7Y9ZJV5_9ACTN</name>
<dbReference type="PANTHER" id="PTHR35849:SF2">
    <property type="entry name" value="BLR2341 PROTEIN"/>
    <property type="match status" value="1"/>
</dbReference>
<dbReference type="Proteomes" id="UP000562045">
    <property type="component" value="Unassembled WGS sequence"/>
</dbReference>
<protein>
    <submittedName>
        <fullName evidence="2">Anti-anti-sigma factor</fullName>
    </submittedName>
</protein>
<reference evidence="2 3" key="1">
    <citation type="submission" date="2020-07" db="EMBL/GenBank/DDBJ databases">
        <title>Sequencing the genomes of 1000 actinobacteria strains.</title>
        <authorList>
            <person name="Klenk H.-P."/>
        </authorList>
    </citation>
    <scope>NUCLEOTIDE SEQUENCE [LARGE SCALE GENOMIC DNA]</scope>
    <source>
        <strain evidence="2 3">DSM 15131</strain>
    </source>
</reference>
<accession>A0A7Y9ZJV5</accession>
<dbReference type="InterPro" id="IPR002645">
    <property type="entry name" value="STAS_dom"/>
</dbReference>
<feature type="domain" description="STAS" evidence="1">
    <location>
        <begin position="3"/>
        <end position="112"/>
    </location>
</feature>
<evidence type="ECO:0000259" key="1">
    <source>
        <dbReference type="PROSITE" id="PS50801"/>
    </source>
</evidence>
<evidence type="ECO:0000313" key="3">
    <source>
        <dbReference type="Proteomes" id="UP000562045"/>
    </source>
</evidence>
<dbReference type="PANTHER" id="PTHR35849">
    <property type="entry name" value="BLR2341 PROTEIN"/>
    <property type="match status" value="1"/>
</dbReference>
<dbReference type="AlphaFoldDB" id="A0A7Y9ZJV5"/>
<evidence type="ECO:0000313" key="2">
    <source>
        <dbReference type="EMBL" id="NYI46789.1"/>
    </source>
</evidence>
<dbReference type="EMBL" id="JACBZM010000001">
    <property type="protein sequence ID" value="NYI46789.1"/>
    <property type="molecule type" value="Genomic_DNA"/>
</dbReference>